<evidence type="ECO:0000313" key="3">
    <source>
        <dbReference type="Proteomes" id="UP000516437"/>
    </source>
</evidence>
<proteinExistence type="predicted"/>
<sequence>MGGCATKPKDSDIRQELLPAEDSAVTTKAEGETVAQVGIENNNEGEGQSEPPLVDLSKEEGIPHSEPKTVEAAAAVSVEAGEETEKKTEDKVEALVSESKDKAVEAGDETPEPAKEGKDEAEEGKVEVKEGKDEAKEGKDEAIADKSDVAPLSDNKIDAPLVTA</sequence>
<protein>
    <submittedName>
        <fullName evidence="2">Uncharacterized protein</fullName>
    </submittedName>
</protein>
<feature type="compositionally biased region" description="Low complexity" evidence="1">
    <location>
        <begin position="70"/>
        <end position="79"/>
    </location>
</feature>
<keyword evidence="3" id="KW-1185">Reference proteome</keyword>
<feature type="compositionally biased region" description="Basic and acidic residues" evidence="1">
    <location>
        <begin position="112"/>
        <end position="148"/>
    </location>
</feature>
<name>A0A6A1UY62_9ROSI</name>
<organism evidence="2 3">
    <name type="scientific">Morella rubra</name>
    <name type="common">Chinese bayberry</name>
    <dbReference type="NCBI Taxonomy" id="262757"/>
    <lineage>
        <taxon>Eukaryota</taxon>
        <taxon>Viridiplantae</taxon>
        <taxon>Streptophyta</taxon>
        <taxon>Embryophyta</taxon>
        <taxon>Tracheophyta</taxon>
        <taxon>Spermatophyta</taxon>
        <taxon>Magnoliopsida</taxon>
        <taxon>eudicotyledons</taxon>
        <taxon>Gunneridae</taxon>
        <taxon>Pentapetalae</taxon>
        <taxon>rosids</taxon>
        <taxon>fabids</taxon>
        <taxon>Fagales</taxon>
        <taxon>Myricaceae</taxon>
        <taxon>Morella</taxon>
    </lineage>
</organism>
<evidence type="ECO:0000256" key="1">
    <source>
        <dbReference type="SAM" id="MobiDB-lite"/>
    </source>
</evidence>
<accession>A0A6A1UY62</accession>
<dbReference type="AlphaFoldDB" id="A0A6A1UY62"/>
<evidence type="ECO:0000313" key="2">
    <source>
        <dbReference type="EMBL" id="KAB1205251.1"/>
    </source>
</evidence>
<reference evidence="2 3" key="1">
    <citation type="journal article" date="2019" name="Plant Biotechnol. J.">
        <title>The red bayberry genome and genetic basis of sex determination.</title>
        <authorList>
            <person name="Jia H.M."/>
            <person name="Jia H.J."/>
            <person name="Cai Q.L."/>
            <person name="Wang Y."/>
            <person name="Zhao H.B."/>
            <person name="Yang W.F."/>
            <person name="Wang G.Y."/>
            <person name="Li Y.H."/>
            <person name="Zhan D.L."/>
            <person name="Shen Y.T."/>
            <person name="Niu Q.F."/>
            <person name="Chang L."/>
            <person name="Qiu J."/>
            <person name="Zhao L."/>
            <person name="Xie H.B."/>
            <person name="Fu W.Y."/>
            <person name="Jin J."/>
            <person name="Li X.W."/>
            <person name="Jiao Y."/>
            <person name="Zhou C.C."/>
            <person name="Tu T."/>
            <person name="Chai C.Y."/>
            <person name="Gao J.L."/>
            <person name="Fan L.J."/>
            <person name="van de Weg E."/>
            <person name="Wang J.Y."/>
            <person name="Gao Z.S."/>
        </authorList>
    </citation>
    <scope>NUCLEOTIDE SEQUENCE [LARGE SCALE GENOMIC DNA]</scope>
    <source>
        <tissue evidence="2">Leaves</tissue>
    </source>
</reference>
<gene>
    <name evidence="2" type="ORF">CJ030_MR7G012113</name>
</gene>
<feature type="region of interest" description="Disordered" evidence="1">
    <location>
        <begin position="1"/>
        <end position="164"/>
    </location>
</feature>
<dbReference type="OrthoDB" id="1933276at2759"/>
<comment type="caution">
    <text evidence="2">The sequence shown here is derived from an EMBL/GenBank/DDBJ whole genome shotgun (WGS) entry which is preliminary data.</text>
</comment>
<feature type="compositionally biased region" description="Basic and acidic residues" evidence="1">
    <location>
        <begin position="83"/>
        <end position="105"/>
    </location>
</feature>
<dbReference type="EMBL" id="RXIC02000025">
    <property type="protein sequence ID" value="KAB1205251.1"/>
    <property type="molecule type" value="Genomic_DNA"/>
</dbReference>
<feature type="compositionally biased region" description="Basic and acidic residues" evidence="1">
    <location>
        <begin position="56"/>
        <end position="69"/>
    </location>
</feature>
<dbReference type="Proteomes" id="UP000516437">
    <property type="component" value="Chromosome 7"/>
</dbReference>